<gene>
    <name evidence="1" type="ORF">KC19_2G020300</name>
</gene>
<reference evidence="1" key="1">
    <citation type="submission" date="2020-06" db="EMBL/GenBank/DDBJ databases">
        <title>WGS assembly of Ceratodon purpureus strain R40.</title>
        <authorList>
            <person name="Carey S.B."/>
            <person name="Jenkins J."/>
            <person name="Shu S."/>
            <person name="Lovell J.T."/>
            <person name="Sreedasyam A."/>
            <person name="Maumus F."/>
            <person name="Tiley G.P."/>
            <person name="Fernandez-Pozo N."/>
            <person name="Barry K."/>
            <person name="Chen C."/>
            <person name="Wang M."/>
            <person name="Lipzen A."/>
            <person name="Daum C."/>
            <person name="Saski C.A."/>
            <person name="Payton A.C."/>
            <person name="Mcbreen J.C."/>
            <person name="Conrad R.E."/>
            <person name="Kollar L.M."/>
            <person name="Olsson S."/>
            <person name="Huttunen S."/>
            <person name="Landis J.B."/>
            <person name="Wickett N.J."/>
            <person name="Johnson M.G."/>
            <person name="Rensing S.A."/>
            <person name="Grimwood J."/>
            <person name="Schmutz J."/>
            <person name="Mcdaniel S.F."/>
        </authorList>
    </citation>
    <scope>NUCLEOTIDE SEQUENCE</scope>
    <source>
        <strain evidence="1">R40</strain>
    </source>
</reference>
<sequence length="117" mass="13340">MLDVFTDERKRCRGYEFFPLGQSETVVGIKRWSDSTVYSSGRCHGTCLPHASLFHLSSTNLLLKSRLTILLYVLAFDPFHCPTCVSGALFFWSHLLQRARSGGRSSPPVFFSYVWMI</sequence>
<dbReference type="AlphaFoldDB" id="A0A8T0IP67"/>
<evidence type="ECO:0000313" key="2">
    <source>
        <dbReference type="Proteomes" id="UP000822688"/>
    </source>
</evidence>
<name>A0A8T0IP67_CERPU</name>
<keyword evidence="2" id="KW-1185">Reference proteome</keyword>
<dbReference type="Proteomes" id="UP000822688">
    <property type="component" value="Chromosome 2"/>
</dbReference>
<comment type="caution">
    <text evidence="1">The sequence shown here is derived from an EMBL/GenBank/DDBJ whole genome shotgun (WGS) entry which is preliminary data.</text>
</comment>
<protein>
    <submittedName>
        <fullName evidence="1">Uncharacterized protein</fullName>
    </submittedName>
</protein>
<organism evidence="1 2">
    <name type="scientific">Ceratodon purpureus</name>
    <name type="common">Fire moss</name>
    <name type="synonym">Dicranum purpureum</name>
    <dbReference type="NCBI Taxonomy" id="3225"/>
    <lineage>
        <taxon>Eukaryota</taxon>
        <taxon>Viridiplantae</taxon>
        <taxon>Streptophyta</taxon>
        <taxon>Embryophyta</taxon>
        <taxon>Bryophyta</taxon>
        <taxon>Bryophytina</taxon>
        <taxon>Bryopsida</taxon>
        <taxon>Dicranidae</taxon>
        <taxon>Pseudoditrichales</taxon>
        <taxon>Ditrichaceae</taxon>
        <taxon>Ceratodon</taxon>
    </lineage>
</organism>
<dbReference type="EMBL" id="CM026422">
    <property type="protein sequence ID" value="KAG0585544.1"/>
    <property type="molecule type" value="Genomic_DNA"/>
</dbReference>
<evidence type="ECO:0000313" key="1">
    <source>
        <dbReference type="EMBL" id="KAG0585544.1"/>
    </source>
</evidence>
<accession>A0A8T0IP67</accession>
<proteinExistence type="predicted"/>